<feature type="signal peptide" evidence="1">
    <location>
        <begin position="1"/>
        <end position="19"/>
    </location>
</feature>
<dbReference type="WBParaSite" id="MBELARI_LOCUS2132">
    <property type="protein sequence ID" value="MBELARI_LOCUS2132"/>
    <property type="gene ID" value="MBELARI_LOCUS2132"/>
</dbReference>
<proteinExistence type="predicted"/>
<dbReference type="SUPFAM" id="SSF50242">
    <property type="entry name" value="TIMP-like"/>
    <property type="match status" value="1"/>
</dbReference>
<dbReference type="InterPro" id="IPR008993">
    <property type="entry name" value="TIMP-like_OB-fold"/>
</dbReference>
<keyword evidence="1" id="KW-0732">Signal</keyword>
<accession>A0AAF3F462</accession>
<sequence length="225" mass="25072">MWFCYLLLTFAIATIEVEAVVANCCTNKPSNGTAALCANDWATRSQVHSVNRLFMFGQNVNIIALKHLNVIKGDPHLPINLISPNNNCGLKLKPGQTYLLTGQRGHNIPGTEIYATRCSQYNQLQSPLLSKIPPKTLSSLKFSPVVSQGGWNFNVADIFTAKPPTLDDFVKDYNEFVKRFNKNIQPEELPNHFNEFVKKVGDMPSDFFNALTLLPTALAHARILP</sequence>
<dbReference type="AlphaFoldDB" id="A0AAF3F462"/>
<evidence type="ECO:0000256" key="1">
    <source>
        <dbReference type="SAM" id="SignalP"/>
    </source>
</evidence>
<dbReference type="Proteomes" id="UP000887575">
    <property type="component" value="Unassembled WGS sequence"/>
</dbReference>
<dbReference type="Gene3D" id="2.40.50.120">
    <property type="match status" value="1"/>
</dbReference>
<evidence type="ECO:0000313" key="3">
    <source>
        <dbReference type="WBParaSite" id="MBELARI_LOCUS2132"/>
    </source>
</evidence>
<keyword evidence="2" id="KW-1185">Reference proteome</keyword>
<evidence type="ECO:0000313" key="2">
    <source>
        <dbReference type="Proteomes" id="UP000887575"/>
    </source>
</evidence>
<protein>
    <submittedName>
        <fullName evidence="3">Uncharacterized protein</fullName>
    </submittedName>
</protein>
<organism evidence="2 3">
    <name type="scientific">Mesorhabditis belari</name>
    <dbReference type="NCBI Taxonomy" id="2138241"/>
    <lineage>
        <taxon>Eukaryota</taxon>
        <taxon>Metazoa</taxon>
        <taxon>Ecdysozoa</taxon>
        <taxon>Nematoda</taxon>
        <taxon>Chromadorea</taxon>
        <taxon>Rhabditida</taxon>
        <taxon>Rhabditina</taxon>
        <taxon>Rhabditomorpha</taxon>
        <taxon>Rhabditoidea</taxon>
        <taxon>Rhabditidae</taxon>
        <taxon>Mesorhabditinae</taxon>
        <taxon>Mesorhabditis</taxon>
    </lineage>
</organism>
<feature type="chain" id="PRO_5042172123" evidence="1">
    <location>
        <begin position="20"/>
        <end position="225"/>
    </location>
</feature>
<name>A0AAF3F462_9BILA</name>
<reference evidence="3" key="1">
    <citation type="submission" date="2024-02" db="UniProtKB">
        <authorList>
            <consortium name="WormBaseParasite"/>
        </authorList>
    </citation>
    <scope>IDENTIFICATION</scope>
</reference>